<feature type="compositionally biased region" description="Low complexity" evidence="1">
    <location>
        <begin position="1523"/>
        <end position="1575"/>
    </location>
</feature>
<dbReference type="Proteomes" id="UP001165060">
    <property type="component" value="Unassembled WGS sequence"/>
</dbReference>
<feature type="compositionally biased region" description="Low complexity" evidence="1">
    <location>
        <begin position="1607"/>
        <end position="1620"/>
    </location>
</feature>
<accession>A0ABQ6MYS0</accession>
<proteinExistence type="predicted"/>
<feature type="region of interest" description="Disordered" evidence="1">
    <location>
        <begin position="1488"/>
        <end position="1507"/>
    </location>
</feature>
<name>A0ABQ6MYS0_9STRA</name>
<feature type="compositionally biased region" description="Pro residues" evidence="1">
    <location>
        <begin position="1706"/>
        <end position="1720"/>
    </location>
</feature>
<dbReference type="EMBL" id="BRYB01003375">
    <property type="protein sequence ID" value="GMI35534.1"/>
    <property type="molecule type" value="Genomic_DNA"/>
</dbReference>
<reference evidence="2 3" key="1">
    <citation type="journal article" date="2023" name="Commun. Biol.">
        <title>Genome analysis of Parmales, the sister group of diatoms, reveals the evolutionary specialization of diatoms from phago-mixotrophs to photoautotrophs.</title>
        <authorList>
            <person name="Ban H."/>
            <person name="Sato S."/>
            <person name="Yoshikawa S."/>
            <person name="Yamada K."/>
            <person name="Nakamura Y."/>
            <person name="Ichinomiya M."/>
            <person name="Sato N."/>
            <person name="Blanc-Mathieu R."/>
            <person name="Endo H."/>
            <person name="Kuwata A."/>
            <person name="Ogata H."/>
        </authorList>
    </citation>
    <scope>NUCLEOTIDE SEQUENCE [LARGE SCALE GENOMIC DNA]</scope>
</reference>
<evidence type="ECO:0000313" key="3">
    <source>
        <dbReference type="Proteomes" id="UP001165060"/>
    </source>
</evidence>
<comment type="caution">
    <text evidence="2">The sequence shown here is derived from an EMBL/GenBank/DDBJ whole genome shotgun (WGS) entry which is preliminary data.</text>
</comment>
<feature type="region of interest" description="Disordered" evidence="1">
    <location>
        <begin position="1812"/>
        <end position="1900"/>
    </location>
</feature>
<keyword evidence="3" id="KW-1185">Reference proteome</keyword>
<dbReference type="PANTHER" id="PTHR22028:SF9">
    <property type="entry name" value="SFI1 SPINDLE BODY DOMAIN-CONTAINING PROTEIN"/>
    <property type="match status" value="1"/>
</dbReference>
<gene>
    <name evidence="2" type="ORF">TeGR_g9117</name>
</gene>
<feature type="region of interest" description="Disordered" evidence="1">
    <location>
        <begin position="1520"/>
        <end position="1624"/>
    </location>
</feature>
<feature type="compositionally biased region" description="Low complexity" evidence="1">
    <location>
        <begin position="1669"/>
        <end position="1679"/>
    </location>
</feature>
<evidence type="ECO:0000256" key="1">
    <source>
        <dbReference type="SAM" id="MobiDB-lite"/>
    </source>
</evidence>
<feature type="compositionally biased region" description="Pro residues" evidence="1">
    <location>
        <begin position="1821"/>
        <end position="1830"/>
    </location>
</feature>
<feature type="region of interest" description="Disordered" evidence="1">
    <location>
        <begin position="1"/>
        <end position="23"/>
    </location>
</feature>
<feature type="region of interest" description="Disordered" evidence="1">
    <location>
        <begin position="1647"/>
        <end position="1731"/>
    </location>
</feature>
<protein>
    <recommendedName>
        <fullName evidence="4">Sfi1 spindle body domain-containing protein</fullName>
    </recommendedName>
</protein>
<organism evidence="2 3">
    <name type="scientific">Tetraparma gracilis</name>
    <dbReference type="NCBI Taxonomy" id="2962635"/>
    <lineage>
        <taxon>Eukaryota</taxon>
        <taxon>Sar</taxon>
        <taxon>Stramenopiles</taxon>
        <taxon>Ochrophyta</taxon>
        <taxon>Bolidophyceae</taxon>
        <taxon>Parmales</taxon>
        <taxon>Triparmaceae</taxon>
        <taxon>Tetraparma</taxon>
    </lineage>
</organism>
<sequence>MTPMTSIESAVLHPSESNHMPNSSRTALRDFYLSNKSRAFLLSRNRTRKSDTFNAWAEYVEDSRLNRSLMAIAAAHFHIRQTKRTLAVWGEFAKFEQYRQKLESTARRYFSSTVLSKTFAAWTVYVNNSRAVNTALQHFFQKSASSTLLKWKQFLSRRAGARRVLRRVSDTHTAHLLSDSLSLWRSFLATQDKFNVAEAFSATLSLRRFFRDWLAYMANSSKAKAANVLFNSHITRKCLRAWSVFTHNGRKLRLASAKFLATVSRKCFLAWVDFLHYQRKLHFAYGEFLTTLTRRCFGYWLDHVAEQLKVKDAVSLFVTGLARKYLVKWQRYRASRRAKTSLREQGELHRETALLRKGLGSFLHYISDDHRERQHKTMKAVAWMRQAAVVKSMVLWQEHVAHCRKVRKAVAFAVGSKLLFGFSVLRKYAEYRAEKKEKREFADSFWRDGVTKRAFDTLAVNVEEKQRERYALGLSLGHFEESSKLKTWNAWRAYVGIRRTKQRRKDDMDDVFIEKTQARFVRRLTNLALRSSQQRTRLLLADDHWAARKASLGIQALKWFKRESKASKKQLLLSFAFSSLNLSKYYFSRWSKHVHGVRERIRLGLAMSEALQCRNVEYYFEAWQSHHLLVRRAKQGVVGWRKLTRTQRLLRKCAGWWSNGLLKRCVYNWREHAVETRTIKKAVVVWTRGTMLKCFLSLKKYCEESKEYKLLHNDLATNFWRERRVAKGIKIWRGYTEDRLSIKNKLQQALHWINGNIMVRMMHNWKNFVKAQLDLKQAVSIWTRSLEMRMMFKWRSYVEGRREKRAMMEYAEEGRATILMRRGLAKFKLLTCEETKQTKKLLLTALHMFSNNTVFRCFGLWVDHVEEMKRMRKALAIFTNSLVARCFAKLAGYVEWRKQHRADLAAADEHLRLYRLSRAVTKFGWTVSEDRKNFKRAVARSLSWFVNGTMIRCFSTWVDWVGEMKRMRKAVGIFMNSLVIKCVRRWVDFVDEQKRLRGAIGIFMNSLVMRSIRRWVDFVEEQKRMRSALAIFTNSLVARCLRKWMVYADRRAEKRNREAMGQEFWERKAKGKVLGKLEKVKLEGALWKIQLKGALGWMMNAALKKCFLNWTFWLEEQKKMRLALGIFTKGSVLKCVMRWKMYINFRRLQKERKAVGEAHWRAVAGRKCLRAWVGGLVEDRKTEALLKKAKYWFSDILVYRTFQNWVGWLAEMRQMKRAVAMFRDAKMYKCFLGWVRYVGERIEKRELVKKAARWRAKRDMDVGFGKWLQWMGGQGAEAEMTKAAEAFFARGAKKRALVWMRENAELMGKLRNAMRWMNGNVEKRCFMKLKVYCQGRREKREREQMADEWREERGARKALSRMREVVVKREAMREYKAVGDMFYDAKVYKVCFAALARWREDKLVARIKSDSRYVVLLAARALSGWRENAGRLRWGREAAGRADEQKKFALRRKCFTAWGLAVDTNWLKRTQWVRGRQQQLHRLQELAGGGGVVQSGGPARSPAPPSLTRLSVAARKSEAALFGPKSASPKSASPRAGASPGAASPGGAAPGAASPGGAAPGARTPTRRPLGPLAPKAATPSRPASRVAGKPRSTPGLSAGPVRVRTPSKSAAAAAASPKPRQLTEAGVSELLLRTTKAAVAARYVGAVQQRASPGKGKAGAGKAGAGKAGTPKAGTPKGSGRRDPAQARTPKAGVGRAARPASSSLPPPPPPPAPPPPRSEPAADPLNVSAISAITDASFTVDRPDPDKSLASLASVQLPEMARVKVMEPGGGYLMNSEHVEDESTVGSLNSLEDCFNNTGCEGAPEAERCLDPIARELGTPPPARPPPAAAEEEEEEGAQDEKKGSPLSPDPLGMRVPAAGGERGAGRVSPERPPGGDGPKTPTSRLEGAVHRPTPVKL</sequence>
<evidence type="ECO:0008006" key="4">
    <source>
        <dbReference type="Google" id="ProtNLM"/>
    </source>
</evidence>
<dbReference type="PANTHER" id="PTHR22028">
    <property type="entry name" value="SFI1 SPINDLE BODY DOMAIN-CONTAINING PROTEIN-RELATED"/>
    <property type="match status" value="1"/>
</dbReference>
<evidence type="ECO:0000313" key="2">
    <source>
        <dbReference type="EMBL" id="GMI35534.1"/>
    </source>
</evidence>
<dbReference type="InterPro" id="IPR052270">
    <property type="entry name" value="CACF_protein"/>
</dbReference>
<feature type="compositionally biased region" description="Gly residues" evidence="1">
    <location>
        <begin position="1657"/>
        <end position="1668"/>
    </location>
</feature>